<name>A0ABS8X0E4_DATST</name>
<gene>
    <name evidence="1" type="ORF">HAX54_011173</name>
</gene>
<sequence>MQKLKVARGWHKSFQAAAHWHNARPSATAACVHCQARGAKILRALPGTKRQDFSAGSDVRRPNISARTHAMRQQVLRDGRREAASFQCHECGSFTSSFKSYSSLES</sequence>
<proteinExistence type="predicted"/>
<comment type="caution">
    <text evidence="1">The sequence shown here is derived from an EMBL/GenBank/DDBJ whole genome shotgun (WGS) entry which is preliminary data.</text>
</comment>
<evidence type="ECO:0000313" key="2">
    <source>
        <dbReference type="Proteomes" id="UP000823775"/>
    </source>
</evidence>
<reference evidence="1 2" key="1">
    <citation type="journal article" date="2021" name="BMC Genomics">
        <title>Datura genome reveals duplications of psychoactive alkaloid biosynthetic genes and high mutation rate following tissue culture.</title>
        <authorList>
            <person name="Rajewski A."/>
            <person name="Carter-House D."/>
            <person name="Stajich J."/>
            <person name="Litt A."/>
        </authorList>
    </citation>
    <scope>NUCLEOTIDE SEQUENCE [LARGE SCALE GENOMIC DNA]</scope>
    <source>
        <strain evidence="1">AR-01</strain>
    </source>
</reference>
<organism evidence="1 2">
    <name type="scientific">Datura stramonium</name>
    <name type="common">Jimsonweed</name>
    <name type="synonym">Common thornapple</name>
    <dbReference type="NCBI Taxonomy" id="4076"/>
    <lineage>
        <taxon>Eukaryota</taxon>
        <taxon>Viridiplantae</taxon>
        <taxon>Streptophyta</taxon>
        <taxon>Embryophyta</taxon>
        <taxon>Tracheophyta</taxon>
        <taxon>Spermatophyta</taxon>
        <taxon>Magnoliopsida</taxon>
        <taxon>eudicotyledons</taxon>
        <taxon>Gunneridae</taxon>
        <taxon>Pentapetalae</taxon>
        <taxon>asterids</taxon>
        <taxon>lamiids</taxon>
        <taxon>Solanales</taxon>
        <taxon>Solanaceae</taxon>
        <taxon>Solanoideae</taxon>
        <taxon>Datureae</taxon>
        <taxon>Datura</taxon>
    </lineage>
</organism>
<accession>A0ABS8X0E4</accession>
<evidence type="ECO:0000313" key="1">
    <source>
        <dbReference type="EMBL" id="MCE3217229.1"/>
    </source>
</evidence>
<protein>
    <submittedName>
        <fullName evidence="1">Uncharacterized protein</fullName>
    </submittedName>
</protein>
<keyword evidence="2" id="KW-1185">Reference proteome</keyword>
<dbReference type="Proteomes" id="UP000823775">
    <property type="component" value="Unassembled WGS sequence"/>
</dbReference>
<dbReference type="EMBL" id="JACEIK010016316">
    <property type="protein sequence ID" value="MCE3217229.1"/>
    <property type="molecule type" value="Genomic_DNA"/>
</dbReference>